<sequence>MYKIVIIDDEPIIVEGLSRTMPWGEWECIVAGTAYDGFEGQKLIRNIKPNLIITDISMPRMNGLAMIAGLKGEFPDMEISILTGFRDFEYAQKAIQLGVTRLILKPSNLKEIEEAVSTMVGNLKKKNIHSEAEESESNSANSFIVKNALKYIQENYTRKVTLAEVAEKTYVSQWYLSKLLNKHTGKSFSDILNQIRINVAKDLLRNPSMRIGNIAEEVGFIDMAHFSRVFKKFEGCSANEYRNKNS</sequence>
<dbReference type="RefSeq" id="WP_186859238.1">
    <property type="nucleotide sequence ID" value="NZ_JACOOO010000004.1"/>
</dbReference>
<reference evidence="9 10" key="1">
    <citation type="submission" date="2020-08" db="EMBL/GenBank/DDBJ databases">
        <title>Genome public.</title>
        <authorList>
            <person name="Liu C."/>
            <person name="Sun Q."/>
        </authorList>
    </citation>
    <scope>NUCLEOTIDE SEQUENCE [LARGE SCALE GENOMIC DNA]</scope>
    <source>
        <strain evidence="9 10">NSJ-6</strain>
    </source>
</reference>
<dbReference type="InterPro" id="IPR001789">
    <property type="entry name" value="Sig_transdc_resp-reg_receiver"/>
</dbReference>
<evidence type="ECO:0000259" key="8">
    <source>
        <dbReference type="PROSITE" id="PS50110"/>
    </source>
</evidence>
<keyword evidence="10" id="KW-1185">Reference proteome</keyword>
<dbReference type="InterPro" id="IPR018062">
    <property type="entry name" value="HTH_AraC-typ_CS"/>
</dbReference>
<evidence type="ECO:0000313" key="10">
    <source>
        <dbReference type="Proteomes" id="UP000596929"/>
    </source>
</evidence>
<dbReference type="Pfam" id="PF12833">
    <property type="entry name" value="HTH_18"/>
    <property type="match status" value="1"/>
</dbReference>
<dbReference type="EMBL" id="JACOOO010000004">
    <property type="protein sequence ID" value="MBC5627836.1"/>
    <property type="molecule type" value="Genomic_DNA"/>
</dbReference>
<dbReference type="InterPro" id="IPR011006">
    <property type="entry name" value="CheY-like_superfamily"/>
</dbReference>
<dbReference type="CDD" id="cd17536">
    <property type="entry name" value="REC_YesN-like"/>
    <property type="match status" value="1"/>
</dbReference>
<dbReference type="SUPFAM" id="SSF46689">
    <property type="entry name" value="Homeodomain-like"/>
    <property type="match status" value="2"/>
</dbReference>
<dbReference type="InterPro" id="IPR018060">
    <property type="entry name" value="HTH_AraC"/>
</dbReference>
<keyword evidence="6" id="KW-0597">Phosphoprotein</keyword>
<feature type="modified residue" description="4-aspartylphosphate" evidence="6">
    <location>
        <position position="55"/>
    </location>
</feature>
<dbReference type="PROSITE" id="PS00041">
    <property type="entry name" value="HTH_ARAC_FAMILY_1"/>
    <property type="match status" value="1"/>
</dbReference>
<gene>
    <name evidence="9" type="ORF">H8S20_02910</name>
</gene>
<dbReference type="SMART" id="SM00342">
    <property type="entry name" value="HTH_ARAC"/>
    <property type="match status" value="1"/>
</dbReference>
<keyword evidence="3" id="KW-0238">DNA-binding</keyword>
<comment type="function">
    <text evidence="5">May play the central regulatory role in sporulation. It may be an element of the effector pathway responsible for the activation of sporulation genes in response to nutritional stress. Spo0A may act in concert with spo0H (a sigma factor) to control the expression of some genes that are critical to the sporulation process.</text>
</comment>
<evidence type="ECO:0000256" key="3">
    <source>
        <dbReference type="ARBA" id="ARBA00023125"/>
    </source>
</evidence>
<dbReference type="Proteomes" id="UP000596929">
    <property type="component" value="Unassembled WGS sequence"/>
</dbReference>
<evidence type="ECO:0000313" key="9">
    <source>
        <dbReference type="EMBL" id="MBC5627836.1"/>
    </source>
</evidence>
<protein>
    <recommendedName>
        <fullName evidence="1">Stage 0 sporulation protein A homolog</fullName>
    </recommendedName>
</protein>
<accession>A0ABR7D8W6</accession>
<comment type="caution">
    <text evidence="9">The sequence shown here is derived from an EMBL/GenBank/DDBJ whole genome shotgun (WGS) entry which is preliminary data.</text>
</comment>
<evidence type="ECO:0000256" key="4">
    <source>
        <dbReference type="ARBA" id="ARBA00023163"/>
    </source>
</evidence>
<dbReference type="Pfam" id="PF00072">
    <property type="entry name" value="Response_reg"/>
    <property type="match status" value="1"/>
</dbReference>
<evidence type="ECO:0000256" key="2">
    <source>
        <dbReference type="ARBA" id="ARBA00023015"/>
    </source>
</evidence>
<dbReference type="PROSITE" id="PS01124">
    <property type="entry name" value="HTH_ARAC_FAMILY_2"/>
    <property type="match status" value="1"/>
</dbReference>
<dbReference type="PROSITE" id="PS50110">
    <property type="entry name" value="RESPONSE_REGULATORY"/>
    <property type="match status" value="1"/>
</dbReference>
<evidence type="ECO:0000256" key="6">
    <source>
        <dbReference type="PROSITE-ProRule" id="PRU00169"/>
    </source>
</evidence>
<feature type="domain" description="HTH araC/xylS-type" evidence="7">
    <location>
        <begin position="146"/>
        <end position="244"/>
    </location>
</feature>
<dbReference type="PANTHER" id="PTHR43280">
    <property type="entry name" value="ARAC-FAMILY TRANSCRIPTIONAL REGULATOR"/>
    <property type="match status" value="1"/>
</dbReference>
<evidence type="ECO:0000259" key="7">
    <source>
        <dbReference type="PROSITE" id="PS01124"/>
    </source>
</evidence>
<feature type="domain" description="Response regulatory" evidence="8">
    <location>
        <begin position="3"/>
        <end position="120"/>
    </location>
</feature>
<dbReference type="SMART" id="SM00448">
    <property type="entry name" value="REC"/>
    <property type="match status" value="1"/>
</dbReference>
<evidence type="ECO:0000256" key="1">
    <source>
        <dbReference type="ARBA" id="ARBA00018672"/>
    </source>
</evidence>
<dbReference type="PANTHER" id="PTHR43280:SF28">
    <property type="entry name" value="HTH-TYPE TRANSCRIPTIONAL ACTIVATOR RHAS"/>
    <property type="match status" value="1"/>
</dbReference>
<dbReference type="Gene3D" id="3.40.50.2300">
    <property type="match status" value="1"/>
</dbReference>
<proteinExistence type="predicted"/>
<keyword evidence="2" id="KW-0805">Transcription regulation</keyword>
<keyword evidence="4" id="KW-0804">Transcription</keyword>
<name>A0ABR7D8W6_9CLOT</name>
<evidence type="ECO:0000256" key="5">
    <source>
        <dbReference type="ARBA" id="ARBA00024867"/>
    </source>
</evidence>
<dbReference type="SUPFAM" id="SSF52172">
    <property type="entry name" value="CheY-like"/>
    <property type="match status" value="1"/>
</dbReference>
<organism evidence="9 10">
    <name type="scientific">Clostridium hominis</name>
    <dbReference type="NCBI Taxonomy" id="2763036"/>
    <lineage>
        <taxon>Bacteria</taxon>
        <taxon>Bacillati</taxon>
        <taxon>Bacillota</taxon>
        <taxon>Clostridia</taxon>
        <taxon>Eubacteriales</taxon>
        <taxon>Clostridiaceae</taxon>
        <taxon>Clostridium</taxon>
    </lineage>
</organism>
<dbReference type="InterPro" id="IPR009057">
    <property type="entry name" value="Homeodomain-like_sf"/>
</dbReference>
<dbReference type="Gene3D" id="1.10.10.60">
    <property type="entry name" value="Homeodomain-like"/>
    <property type="match status" value="2"/>
</dbReference>